<keyword evidence="2 8" id="KW-0597">Phosphoprotein</keyword>
<proteinExistence type="predicted"/>
<accession>A0ABT2S2V2</accession>
<evidence type="ECO:0000256" key="3">
    <source>
        <dbReference type="ARBA" id="ARBA00023012"/>
    </source>
</evidence>
<keyword evidence="13" id="KW-1185">Reference proteome</keyword>
<dbReference type="InterPro" id="IPR011006">
    <property type="entry name" value="CheY-like_superfamily"/>
</dbReference>
<dbReference type="SMART" id="SM00862">
    <property type="entry name" value="Trans_reg_C"/>
    <property type="match status" value="1"/>
</dbReference>
<feature type="domain" description="Response regulatory" evidence="10">
    <location>
        <begin position="4"/>
        <end position="117"/>
    </location>
</feature>
<feature type="modified residue" description="4-aspartylphosphate" evidence="8">
    <location>
        <position position="53"/>
    </location>
</feature>
<sequence length="237" mass="27207">MRNTILIVEDDEMVRQGIVDALQLRNWKTDVAATCEEAEKKIKEDTYMLYILDMKLPDGNGISLCRKIRTATENPVLFLSAYDNESYIVEGLEAGGDDYVVKPFRTLELLARIKSLLKHSNQTQQMRPEGIRSGHIFLDLNSHTVYVNDRAADLTLTEYRILYSLINNAPGLVTRGKLLDLIWENNDHDVDDNALSVYMNRIRSKLTVDSEPVPIETRRGLGYRWTDRTEVVYGSFF</sequence>
<comment type="function">
    <text evidence="7">May play the central regulatory role in sporulation. It may be an element of the effector pathway responsible for the activation of sporulation genes in response to nutritional stress. Spo0A may act in concert with spo0H (a sigma factor) to control the expression of some genes that are critical to the sporulation process.</text>
</comment>
<evidence type="ECO:0000256" key="9">
    <source>
        <dbReference type="PROSITE-ProRule" id="PRU01091"/>
    </source>
</evidence>
<keyword evidence="5 9" id="KW-0238">DNA-binding</keyword>
<dbReference type="Gene3D" id="1.10.10.10">
    <property type="entry name" value="Winged helix-like DNA-binding domain superfamily/Winged helix DNA-binding domain"/>
    <property type="match status" value="1"/>
</dbReference>
<dbReference type="PROSITE" id="PS50110">
    <property type="entry name" value="RESPONSE_REGULATORY"/>
    <property type="match status" value="1"/>
</dbReference>
<dbReference type="SUPFAM" id="SSF52172">
    <property type="entry name" value="CheY-like"/>
    <property type="match status" value="1"/>
</dbReference>
<name>A0ABT2S2V2_9FIRM</name>
<dbReference type="Pfam" id="PF00072">
    <property type="entry name" value="Response_reg"/>
    <property type="match status" value="1"/>
</dbReference>
<dbReference type="Proteomes" id="UP001207605">
    <property type="component" value="Unassembled WGS sequence"/>
</dbReference>
<dbReference type="SMART" id="SM00448">
    <property type="entry name" value="REC"/>
    <property type="match status" value="1"/>
</dbReference>
<feature type="domain" description="OmpR/PhoB-type" evidence="11">
    <location>
        <begin position="128"/>
        <end position="227"/>
    </location>
</feature>
<evidence type="ECO:0000256" key="6">
    <source>
        <dbReference type="ARBA" id="ARBA00023163"/>
    </source>
</evidence>
<dbReference type="InterPro" id="IPR039420">
    <property type="entry name" value="WalR-like"/>
</dbReference>
<evidence type="ECO:0000259" key="10">
    <source>
        <dbReference type="PROSITE" id="PS50110"/>
    </source>
</evidence>
<evidence type="ECO:0000259" key="11">
    <source>
        <dbReference type="PROSITE" id="PS51755"/>
    </source>
</evidence>
<dbReference type="Gene3D" id="6.10.250.690">
    <property type="match status" value="1"/>
</dbReference>
<evidence type="ECO:0000256" key="7">
    <source>
        <dbReference type="ARBA" id="ARBA00024867"/>
    </source>
</evidence>
<evidence type="ECO:0000256" key="8">
    <source>
        <dbReference type="PROSITE-ProRule" id="PRU00169"/>
    </source>
</evidence>
<dbReference type="PANTHER" id="PTHR48111:SF1">
    <property type="entry name" value="TWO-COMPONENT RESPONSE REGULATOR ORR33"/>
    <property type="match status" value="1"/>
</dbReference>
<gene>
    <name evidence="12" type="ORF">OCV65_01065</name>
</gene>
<dbReference type="RefSeq" id="WP_262580623.1">
    <property type="nucleotide sequence ID" value="NZ_JAOQJV010000001.1"/>
</dbReference>
<dbReference type="InterPro" id="IPR001789">
    <property type="entry name" value="Sig_transdc_resp-reg_receiver"/>
</dbReference>
<evidence type="ECO:0000313" key="13">
    <source>
        <dbReference type="Proteomes" id="UP001207605"/>
    </source>
</evidence>
<evidence type="ECO:0000256" key="1">
    <source>
        <dbReference type="ARBA" id="ARBA00018672"/>
    </source>
</evidence>
<evidence type="ECO:0000256" key="4">
    <source>
        <dbReference type="ARBA" id="ARBA00023015"/>
    </source>
</evidence>
<protein>
    <recommendedName>
        <fullName evidence="1">Stage 0 sporulation protein A homolog</fullName>
    </recommendedName>
</protein>
<comment type="caution">
    <text evidence="12">The sequence shown here is derived from an EMBL/GenBank/DDBJ whole genome shotgun (WGS) entry which is preliminary data.</text>
</comment>
<dbReference type="PANTHER" id="PTHR48111">
    <property type="entry name" value="REGULATOR OF RPOS"/>
    <property type="match status" value="1"/>
</dbReference>
<keyword evidence="3" id="KW-0902">Two-component regulatory system</keyword>
<dbReference type="InterPro" id="IPR001867">
    <property type="entry name" value="OmpR/PhoB-type_DNA-bd"/>
</dbReference>
<evidence type="ECO:0000256" key="2">
    <source>
        <dbReference type="ARBA" id="ARBA00022553"/>
    </source>
</evidence>
<evidence type="ECO:0000313" key="12">
    <source>
        <dbReference type="EMBL" id="MCU6698833.1"/>
    </source>
</evidence>
<dbReference type="EMBL" id="JAOQJV010000001">
    <property type="protein sequence ID" value="MCU6698833.1"/>
    <property type="molecule type" value="Genomic_DNA"/>
</dbReference>
<dbReference type="CDD" id="cd00383">
    <property type="entry name" value="trans_reg_C"/>
    <property type="match status" value="1"/>
</dbReference>
<keyword evidence="4" id="KW-0805">Transcription regulation</keyword>
<reference evidence="12 13" key="1">
    <citation type="journal article" date="2021" name="ISME Commun">
        <title>Automated analysis of genomic sequences facilitates high-throughput and comprehensive description of bacteria.</title>
        <authorList>
            <person name="Hitch T.C.A."/>
        </authorList>
    </citation>
    <scope>NUCLEOTIDE SEQUENCE [LARGE SCALE GENOMIC DNA]</scope>
    <source>
        <strain evidence="12 13">Sanger_02</strain>
    </source>
</reference>
<dbReference type="InterPro" id="IPR036388">
    <property type="entry name" value="WH-like_DNA-bd_sf"/>
</dbReference>
<feature type="DNA-binding region" description="OmpR/PhoB-type" evidence="9">
    <location>
        <begin position="128"/>
        <end position="227"/>
    </location>
</feature>
<dbReference type="PROSITE" id="PS51755">
    <property type="entry name" value="OMPR_PHOB"/>
    <property type="match status" value="1"/>
</dbReference>
<dbReference type="Pfam" id="PF00486">
    <property type="entry name" value="Trans_reg_C"/>
    <property type="match status" value="1"/>
</dbReference>
<organism evidence="12 13">
    <name type="scientific">Dorea ammoniilytica</name>
    <dbReference type="NCBI Taxonomy" id="2981788"/>
    <lineage>
        <taxon>Bacteria</taxon>
        <taxon>Bacillati</taxon>
        <taxon>Bacillota</taxon>
        <taxon>Clostridia</taxon>
        <taxon>Lachnospirales</taxon>
        <taxon>Lachnospiraceae</taxon>
        <taxon>Dorea</taxon>
    </lineage>
</organism>
<evidence type="ECO:0000256" key="5">
    <source>
        <dbReference type="ARBA" id="ARBA00023125"/>
    </source>
</evidence>
<keyword evidence="6" id="KW-0804">Transcription</keyword>
<dbReference type="Gene3D" id="3.40.50.2300">
    <property type="match status" value="1"/>
</dbReference>